<reference evidence="2" key="1">
    <citation type="submission" date="2020-07" db="EMBL/GenBank/DDBJ databases">
        <title>Genome sequence and genetic diversity analysis of an under-domesticated orphan crop, white fonio (Digitaria exilis).</title>
        <authorList>
            <person name="Bennetzen J.L."/>
            <person name="Chen S."/>
            <person name="Ma X."/>
            <person name="Wang X."/>
            <person name="Yssel A.E.J."/>
            <person name="Chaluvadi S.R."/>
            <person name="Johnson M."/>
            <person name="Gangashetty P."/>
            <person name="Hamidou F."/>
            <person name="Sanogo M.D."/>
            <person name="Zwaenepoel A."/>
            <person name="Wallace J."/>
            <person name="Van De Peer Y."/>
            <person name="Van Deynze A."/>
        </authorList>
    </citation>
    <scope>NUCLEOTIDE SEQUENCE</scope>
    <source>
        <tissue evidence="2">Leaves</tissue>
    </source>
</reference>
<name>A0A835C0P4_9POAL</name>
<feature type="compositionally biased region" description="Low complexity" evidence="1">
    <location>
        <begin position="193"/>
        <end position="209"/>
    </location>
</feature>
<proteinExistence type="predicted"/>
<feature type="region of interest" description="Disordered" evidence="1">
    <location>
        <begin position="186"/>
        <end position="229"/>
    </location>
</feature>
<organism evidence="2 3">
    <name type="scientific">Digitaria exilis</name>
    <dbReference type="NCBI Taxonomy" id="1010633"/>
    <lineage>
        <taxon>Eukaryota</taxon>
        <taxon>Viridiplantae</taxon>
        <taxon>Streptophyta</taxon>
        <taxon>Embryophyta</taxon>
        <taxon>Tracheophyta</taxon>
        <taxon>Spermatophyta</taxon>
        <taxon>Magnoliopsida</taxon>
        <taxon>Liliopsida</taxon>
        <taxon>Poales</taxon>
        <taxon>Poaceae</taxon>
        <taxon>PACMAD clade</taxon>
        <taxon>Panicoideae</taxon>
        <taxon>Panicodae</taxon>
        <taxon>Paniceae</taxon>
        <taxon>Anthephorinae</taxon>
        <taxon>Digitaria</taxon>
    </lineage>
</organism>
<comment type="caution">
    <text evidence="2">The sequence shown here is derived from an EMBL/GenBank/DDBJ whole genome shotgun (WGS) entry which is preliminary data.</text>
</comment>
<evidence type="ECO:0000256" key="1">
    <source>
        <dbReference type="SAM" id="MobiDB-lite"/>
    </source>
</evidence>
<dbReference type="AlphaFoldDB" id="A0A835C0P4"/>
<evidence type="ECO:0000313" key="2">
    <source>
        <dbReference type="EMBL" id="KAF8718051.1"/>
    </source>
</evidence>
<accession>A0A835C0P4</accession>
<evidence type="ECO:0000313" key="3">
    <source>
        <dbReference type="Proteomes" id="UP000636709"/>
    </source>
</evidence>
<gene>
    <name evidence="2" type="ORF">HU200_025523</name>
</gene>
<feature type="region of interest" description="Disordered" evidence="1">
    <location>
        <begin position="128"/>
        <end position="160"/>
    </location>
</feature>
<feature type="compositionally biased region" description="Polar residues" evidence="1">
    <location>
        <begin position="129"/>
        <end position="149"/>
    </location>
</feature>
<keyword evidence="3" id="KW-1185">Reference proteome</keyword>
<protein>
    <submittedName>
        <fullName evidence="2">Uncharacterized protein</fullName>
    </submittedName>
</protein>
<sequence>MGSQSQDPLVPLRNYARNVFAGANYCCHVGTLAPLGHSAFLRPSWLLEGPATAILAAAGPGAPLDSTSEMPIPSAAFAHVDGGDPSTAPLTAAVRSPPPLIATALRFLPSLSPPSFLAACAATAPNLPPSLSRQPPTSFLHKQSSTTAERTPAGDRWLPPPQRRLVARRPLRRLALFMLAAARGNSGGMEVETTPTTTAVSSSGAAAQQLPPPGPPAKKKRALPGMPGE</sequence>
<dbReference type="Proteomes" id="UP000636709">
    <property type="component" value="Unassembled WGS sequence"/>
</dbReference>
<dbReference type="EMBL" id="JACEFO010001712">
    <property type="protein sequence ID" value="KAF8718051.1"/>
    <property type="molecule type" value="Genomic_DNA"/>
</dbReference>